<feature type="region of interest" description="Disordered" evidence="2">
    <location>
        <begin position="117"/>
        <end position="202"/>
    </location>
</feature>
<gene>
    <name evidence="3" type="ORF">PT974_06017</name>
</gene>
<name>A0ABR0SKD4_9HYPO</name>
<keyword evidence="4" id="KW-1185">Reference proteome</keyword>
<organism evidence="3 4">
    <name type="scientific">Cladobotryum mycophilum</name>
    <dbReference type="NCBI Taxonomy" id="491253"/>
    <lineage>
        <taxon>Eukaryota</taxon>
        <taxon>Fungi</taxon>
        <taxon>Dikarya</taxon>
        <taxon>Ascomycota</taxon>
        <taxon>Pezizomycotina</taxon>
        <taxon>Sordariomycetes</taxon>
        <taxon>Hypocreomycetidae</taxon>
        <taxon>Hypocreales</taxon>
        <taxon>Hypocreaceae</taxon>
        <taxon>Cladobotryum</taxon>
    </lineage>
</organism>
<feature type="compositionally biased region" description="Low complexity" evidence="2">
    <location>
        <begin position="147"/>
        <end position="172"/>
    </location>
</feature>
<feature type="region of interest" description="Disordered" evidence="2">
    <location>
        <begin position="434"/>
        <end position="531"/>
    </location>
</feature>
<dbReference type="Proteomes" id="UP001338125">
    <property type="component" value="Unassembled WGS sequence"/>
</dbReference>
<evidence type="ECO:0000313" key="4">
    <source>
        <dbReference type="Proteomes" id="UP001338125"/>
    </source>
</evidence>
<evidence type="ECO:0000256" key="1">
    <source>
        <dbReference type="SAM" id="Coils"/>
    </source>
</evidence>
<feature type="compositionally biased region" description="Basic residues" evidence="2">
    <location>
        <begin position="136"/>
        <end position="146"/>
    </location>
</feature>
<dbReference type="EMBL" id="JAVFKD010000012">
    <property type="protein sequence ID" value="KAK5992603.1"/>
    <property type="molecule type" value="Genomic_DNA"/>
</dbReference>
<comment type="caution">
    <text evidence="3">The sequence shown here is derived from an EMBL/GenBank/DDBJ whole genome shotgun (WGS) entry which is preliminary data.</text>
</comment>
<feature type="compositionally biased region" description="Low complexity" evidence="2">
    <location>
        <begin position="464"/>
        <end position="483"/>
    </location>
</feature>
<protein>
    <submittedName>
        <fullName evidence="3">Uncharacterized protein</fullName>
    </submittedName>
</protein>
<accession>A0ABR0SKD4</accession>
<feature type="coiled-coil region" evidence="1">
    <location>
        <begin position="18"/>
        <end position="52"/>
    </location>
</feature>
<sequence length="531" mass="59226">MTVRAWLDNDGYNNVNINVDVKQKKQKRQRQRQRLTEKKSRLCAAAEKVRNKLLGRNRVDLLSPGRGGEETQDDHENINRPPLATAPTWSGQFQTLSTLSSLSLLSSSLPLPLPLPLPSSSSSSGRNTPAATAAAAHHHHHQHHRGPLSSPSSPRAAAQTYSISDDNNSSSSATNEWYSRRQSEQQQQQTVGTATTLPPPPLQQQVQVMDAPMVMEVIDLIGSLFDHIPYAVCGTAALIYYGYRGYRPDHVSITCPEESNEAIRCWAVAKGMSLSPSDPGGFRIRTADGRTWTVCIKFMKSGFQNLSRIRVGPFRASIVTLPSIANTIARSYVSRLHTATTDRQAVYAKYLTWTLRRIIQMAPSSDDQCLNPQRARDIISREFWIPFTLSYPDTVPLFISAGLEIIDGGPLQWQAEDQLLLSRQRSSFHSYNTMLIDEDDESENTPSLRRVTKRLPPNRPLLNPPTFSSPSYSYSDSEVSSSPNFVLASSNPTTPTRSRYSAQFHQRTSSDSQGSARRRITPRGVKPQVWI</sequence>
<proteinExistence type="predicted"/>
<keyword evidence="1" id="KW-0175">Coiled coil</keyword>
<feature type="region of interest" description="Disordered" evidence="2">
    <location>
        <begin position="58"/>
        <end position="86"/>
    </location>
</feature>
<reference evidence="3 4" key="1">
    <citation type="submission" date="2024-01" db="EMBL/GenBank/DDBJ databases">
        <title>Complete genome of Cladobotryum mycophilum ATHUM6906.</title>
        <authorList>
            <person name="Christinaki A.C."/>
            <person name="Myridakis A.I."/>
            <person name="Kouvelis V.N."/>
        </authorList>
    </citation>
    <scope>NUCLEOTIDE SEQUENCE [LARGE SCALE GENOMIC DNA]</scope>
    <source>
        <strain evidence="3 4">ATHUM6906</strain>
    </source>
</reference>
<evidence type="ECO:0000256" key="2">
    <source>
        <dbReference type="SAM" id="MobiDB-lite"/>
    </source>
</evidence>
<feature type="compositionally biased region" description="Low complexity" evidence="2">
    <location>
        <begin position="118"/>
        <end position="135"/>
    </location>
</feature>
<evidence type="ECO:0000313" key="3">
    <source>
        <dbReference type="EMBL" id="KAK5992603.1"/>
    </source>
</evidence>
<feature type="compositionally biased region" description="Polar residues" evidence="2">
    <location>
        <begin position="487"/>
        <end position="515"/>
    </location>
</feature>